<gene>
    <name evidence="1" type="ORF">DFR70_103158</name>
</gene>
<evidence type="ECO:0000313" key="2">
    <source>
        <dbReference type="Proteomes" id="UP000247569"/>
    </source>
</evidence>
<dbReference type="OrthoDB" id="4569727at2"/>
<dbReference type="Proteomes" id="UP000247569">
    <property type="component" value="Unassembled WGS sequence"/>
</dbReference>
<dbReference type="RefSeq" id="WP_040732004.1">
    <property type="nucleotide sequence ID" value="NZ_QJKF01000003.1"/>
</dbReference>
<accession>A0A318K4R8</accession>
<name>A0A318K4R8_9NOCA</name>
<dbReference type="AlphaFoldDB" id="A0A318K4R8"/>
<comment type="caution">
    <text evidence="1">The sequence shown here is derived from an EMBL/GenBank/DDBJ whole genome shotgun (WGS) entry which is preliminary data.</text>
</comment>
<proteinExistence type="predicted"/>
<evidence type="ECO:0000313" key="1">
    <source>
        <dbReference type="EMBL" id="PXX66410.1"/>
    </source>
</evidence>
<protein>
    <submittedName>
        <fullName evidence="1">Uncharacterized protein</fullName>
    </submittedName>
</protein>
<sequence length="89" mass="9846">MTSVQLDRRVSTLETRVTDIEDVHSETLYQLTRGGAGCRIETGRLIDHADSVSRAFTLIMERLGITPIPFPPVTRATEAEIDAALDANY</sequence>
<dbReference type="EMBL" id="QJKF01000003">
    <property type="protein sequence ID" value="PXX66410.1"/>
    <property type="molecule type" value="Genomic_DNA"/>
</dbReference>
<reference evidence="1 2" key="1">
    <citation type="submission" date="2018-05" db="EMBL/GenBank/DDBJ databases">
        <title>Genomic Encyclopedia of Type Strains, Phase IV (KMG-IV): sequencing the most valuable type-strain genomes for metagenomic binning, comparative biology and taxonomic classification.</title>
        <authorList>
            <person name="Goeker M."/>
        </authorList>
    </citation>
    <scope>NUCLEOTIDE SEQUENCE [LARGE SCALE GENOMIC DNA]</scope>
    <source>
        <strain evidence="1 2">DSM 44704</strain>
    </source>
</reference>
<keyword evidence="2" id="KW-1185">Reference proteome</keyword>
<organism evidence="1 2">
    <name type="scientific">Nocardia tenerifensis</name>
    <dbReference type="NCBI Taxonomy" id="228006"/>
    <lineage>
        <taxon>Bacteria</taxon>
        <taxon>Bacillati</taxon>
        <taxon>Actinomycetota</taxon>
        <taxon>Actinomycetes</taxon>
        <taxon>Mycobacteriales</taxon>
        <taxon>Nocardiaceae</taxon>
        <taxon>Nocardia</taxon>
    </lineage>
</organism>